<evidence type="ECO:0000256" key="6">
    <source>
        <dbReference type="ARBA" id="ARBA00022676"/>
    </source>
</evidence>
<comment type="function">
    <text evidence="1">Condensation of UDP-2,3-diacylglucosamine and 2,3-diacylglucosamine-1-phosphate to form lipid A disaccharide, a precursor of lipid A, a phosphorylated glycolipid that anchors the lipopolysaccharide to the outer membrane of the cell.</text>
</comment>
<dbReference type="Pfam" id="PF02684">
    <property type="entry name" value="LpxB"/>
    <property type="match status" value="1"/>
</dbReference>
<keyword evidence="7" id="KW-0808">Transferase</keyword>
<evidence type="ECO:0000313" key="11">
    <source>
        <dbReference type="EMBL" id="OGC28438.1"/>
    </source>
</evidence>
<evidence type="ECO:0000256" key="5">
    <source>
        <dbReference type="ARBA" id="ARBA00022556"/>
    </source>
</evidence>
<dbReference type="GO" id="GO:0008915">
    <property type="term" value="F:lipid-A-disaccharide synthase activity"/>
    <property type="evidence" value="ECO:0007669"/>
    <property type="project" value="UniProtKB-UniRule"/>
</dbReference>
<dbReference type="PANTHER" id="PTHR30372">
    <property type="entry name" value="LIPID-A-DISACCHARIDE SYNTHASE"/>
    <property type="match status" value="1"/>
</dbReference>
<keyword evidence="5" id="KW-0441">Lipid A biosynthesis</keyword>
<dbReference type="AlphaFoldDB" id="A0A1F4T6T9"/>
<comment type="catalytic activity">
    <reaction evidence="9">
        <text>a lipid X + a UDP-2-N,3-O-bis[(3R)-3-hydroxyacyl]-alpha-D-glucosamine = a lipid A disaccharide + UDP + H(+)</text>
        <dbReference type="Rhea" id="RHEA:67828"/>
        <dbReference type="ChEBI" id="CHEBI:15378"/>
        <dbReference type="ChEBI" id="CHEBI:58223"/>
        <dbReference type="ChEBI" id="CHEBI:137748"/>
        <dbReference type="ChEBI" id="CHEBI:176338"/>
        <dbReference type="ChEBI" id="CHEBI:176343"/>
        <dbReference type="EC" id="2.4.1.182"/>
    </reaction>
</comment>
<organism evidence="11 12">
    <name type="scientific">candidate division WOR-1 bacterium RIFOXYC12_FULL_54_18</name>
    <dbReference type="NCBI Taxonomy" id="1802584"/>
    <lineage>
        <taxon>Bacteria</taxon>
        <taxon>Bacillati</taxon>
        <taxon>Saganbacteria</taxon>
    </lineage>
</organism>
<dbReference type="PANTHER" id="PTHR30372:SF4">
    <property type="entry name" value="LIPID-A-DISACCHARIDE SYNTHASE, MITOCHONDRIAL-RELATED"/>
    <property type="match status" value="1"/>
</dbReference>
<evidence type="ECO:0000256" key="7">
    <source>
        <dbReference type="ARBA" id="ARBA00022679"/>
    </source>
</evidence>
<sequence length="373" mass="40738">MVSAGELSGDLHGSLLVKELRRQASGLTFFGIGSKRLALAGVDIRLDISPRSSVGIFEALPNLFSIYRSFRKAKALILSERPDLVILIDSQGFNLPLARFCKKVGIKTVYYIAPQEWLWGSDKGTKSVLGSVDLVIAIFQKEFTKFRAFGNNVVYYGHPLIDIVHSSGSKVSLLEKFGLSSSSGPIVALCPGSRAHEIRSLVPIFSETARLIKRSIPGTSFILPLSSPLYLKTVEEAFAGLNCKIIIDDTYNALSVCDLAICASGTINLEAALLSIPNIMAYKLSPLTFLVGKYLLNIDRKIKYFCMINLLLDKLVVPELVMSNLSPLNLSRSAVSLLRQPNDKMLASFSQLKGELGSPGVIPNVARAILNRF</sequence>
<evidence type="ECO:0000256" key="2">
    <source>
        <dbReference type="ARBA" id="ARBA00012687"/>
    </source>
</evidence>
<dbReference type="InterPro" id="IPR003835">
    <property type="entry name" value="Glyco_trans_19"/>
</dbReference>
<gene>
    <name evidence="11" type="ORF">A3K49_05650</name>
</gene>
<dbReference type="EMBL" id="MEUG01000001">
    <property type="protein sequence ID" value="OGC28438.1"/>
    <property type="molecule type" value="Genomic_DNA"/>
</dbReference>
<evidence type="ECO:0000256" key="9">
    <source>
        <dbReference type="ARBA" id="ARBA00048975"/>
    </source>
</evidence>
<keyword evidence="4" id="KW-0444">Lipid biosynthesis</keyword>
<proteinExistence type="predicted"/>
<dbReference type="GO" id="GO:0005543">
    <property type="term" value="F:phospholipid binding"/>
    <property type="evidence" value="ECO:0007669"/>
    <property type="project" value="TreeGrafter"/>
</dbReference>
<dbReference type="NCBIfam" id="TIGR00215">
    <property type="entry name" value="lpxB"/>
    <property type="match status" value="1"/>
</dbReference>
<reference evidence="11 12" key="1">
    <citation type="journal article" date="2016" name="Nat. Commun.">
        <title>Thousands of microbial genomes shed light on interconnected biogeochemical processes in an aquifer system.</title>
        <authorList>
            <person name="Anantharaman K."/>
            <person name="Brown C.T."/>
            <person name="Hug L.A."/>
            <person name="Sharon I."/>
            <person name="Castelle C.J."/>
            <person name="Probst A.J."/>
            <person name="Thomas B.C."/>
            <person name="Singh A."/>
            <person name="Wilkins M.J."/>
            <person name="Karaoz U."/>
            <person name="Brodie E.L."/>
            <person name="Williams K.H."/>
            <person name="Hubbard S.S."/>
            <person name="Banfield J.F."/>
        </authorList>
    </citation>
    <scope>NUCLEOTIDE SEQUENCE [LARGE SCALE GENOMIC DNA]</scope>
</reference>
<protein>
    <recommendedName>
        <fullName evidence="3 10">Lipid-A-disaccharide synthase</fullName>
        <ecNumber evidence="2 10">2.4.1.182</ecNumber>
    </recommendedName>
</protein>
<dbReference type="GO" id="GO:0016020">
    <property type="term" value="C:membrane"/>
    <property type="evidence" value="ECO:0007669"/>
    <property type="project" value="GOC"/>
</dbReference>
<keyword evidence="6" id="KW-0328">Glycosyltransferase</keyword>
<comment type="caution">
    <text evidence="11">The sequence shown here is derived from an EMBL/GenBank/DDBJ whole genome shotgun (WGS) entry which is preliminary data.</text>
</comment>
<evidence type="ECO:0000256" key="8">
    <source>
        <dbReference type="ARBA" id="ARBA00023098"/>
    </source>
</evidence>
<evidence type="ECO:0000256" key="4">
    <source>
        <dbReference type="ARBA" id="ARBA00022516"/>
    </source>
</evidence>
<accession>A0A1F4T6T9</accession>
<dbReference type="EC" id="2.4.1.182" evidence="2 10"/>
<evidence type="ECO:0000313" key="12">
    <source>
        <dbReference type="Proteomes" id="UP000178602"/>
    </source>
</evidence>
<dbReference type="GO" id="GO:0009245">
    <property type="term" value="P:lipid A biosynthetic process"/>
    <property type="evidence" value="ECO:0007669"/>
    <property type="project" value="UniProtKB-UniRule"/>
</dbReference>
<dbReference type="SUPFAM" id="SSF53756">
    <property type="entry name" value="UDP-Glycosyltransferase/glycogen phosphorylase"/>
    <property type="match status" value="1"/>
</dbReference>
<evidence type="ECO:0000256" key="1">
    <source>
        <dbReference type="ARBA" id="ARBA00002056"/>
    </source>
</evidence>
<keyword evidence="8" id="KW-0443">Lipid metabolism</keyword>
<evidence type="ECO:0000256" key="10">
    <source>
        <dbReference type="NCBIfam" id="TIGR00215"/>
    </source>
</evidence>
<evidence type="ECO:0000256" key="3">
    <source>
        <dbReference type="ARBA" id="ARBA00020902"/>
    </source>
</evidence>
<dbReference type="Proteomes" id="UP000178602">
    <property type="component" value="Unassembled WGS sequence"/>
</dbReference>
<name>A0A1F4T6T9_UNCSA</name>